<reference evidence="2 3" key="1">
    <citation type="submission" date="2019-02" db="EMBL/GenBank/DDBJ databases">
        <title>Deep-cultivation of Planctomycetes and their phenomic and genomic characterization uncovers novel biology.</title>
        <authorList>
            <person name="Wiegand S."/>
            <person name="Jogler M."/>
            <person name="Boedeker C."/>
            <person name="Pinto D."/>
            <person name="Vollmers J."/>
            <person name="Rivas-Marin E."/>
            <person name="Kohn T."/>
            <person name="Peeters S.H."/>
            <person name="Heuer A."/>
            <person name="Rast P."/>
            <person name="Oberbeckmann S."/>
            <person name="Bunk B."/>
            <person name="Jeske O."/>
            <person name="Meyerdierks A."/>
            <person name="Storesund J.E."/>
            <person name="Kallscheuer N."/>
            <person name="Luecker S."/>
            <person name="Lage O.M."/>
            <person name="Pohl T."/>
            <person name="Merkel B.J."/>
            <person name="Hornburger P."/>
            <person name="Mueller R.-W."/>
            <person name="Bruemmer F."/>
            <person name="Labrenz M."/>
            <person name="Spormann A.M."/>
            <person name="Op Den Camp H."/>
            <person name="Overmann J."/>
            <person name="Amann R."/>
            <person name="Jetten M.S.M."/>
            <person name="Mascher T."/>
            <person name="Medema M.H."/>
            <person name="Devos D.P."/>
            <person name="Kaster A.-K."/>
            <person name="Ovreas L."/>
            <person name="Rohde M."/>
            <person name="Galperin M.Y."/>
            <person name="Jogler C."/>
        </authorList>
    </citation>
    <scope>NUCLEOTIDE SEQUENCE [LARGE SCALE GENOMIC DNA]</scope>
    <source>
        <strain evidence="2 3">Pla144</strain>
    </source>
</reference>
<proteinExistence type="predicted"/>
<dbReference type="Proteomes" id="UP000318437">
    <property type="component" value="Unassembled WGS sequence"/>
</dbReference>
<keyword evidence="1" id="KW-0472">Membrane</keyword>
<gene>
    <name evidence="2" type="ORF">Pla144_51200</name>
</gene>
<dbReference type="RefSeq" id="WP_146453304.1">
    <property type="nucleotide sequence ID" value="NZ_SJPS01000023.1"/>
</dbReference>
<evidence type="ECO:0000313" key="2">
    <source>
        <dbReference type="EMBL" id="TWU17467.1"/>
    </source>
</evidence>
<keyword evidence="1" id="KW-1133">Transmembrane helix</keyword>
<dbReference type="OrthoDB" id="290689at2"/>
<evidence type="ECO:0000313" key="3">
    <source>
        <dbReference type="Proteomes" id="UP000318437"/>
    </source>
</evidence>
<feature type="transmembrane region" description="Helical" evidence="1">
    <location>
        <begin position="7"/>
        <end position="29"/>
    </location>
</feature>
<evidence type="ECO:0000256" key="1">
    <source>
        <dbReference type="SAM" id="Phobius"/>
    </source>
</evidence>
<keyword evidence="1" id="KW-0812">Transmembrane</keyword>
<feature type="transmembrane region" description="Helical" evidence="1">
    <location>
        <begin position="67"/>
        <end position="87"/>
    </location>
</feature>
<sequence length="133" mass="13439">MTTTLRVLIAIATGALSSLVGLLFAIAGGVVAWTVFRGVPCILLAMIVGGLSAFAIRRFGSLPASPIAGATGAMIAAYLAIASGEVVSPGSFDWAVKGGLYGAMIGVPMGAALGPLALRRPDKENERPESIEP</sequence>
<accession>A0A5C6C0G8</accession>
<name>A0A5C6C0G8_9BACT</name>
<dbReference type="EMBL" id="SJPS01000023">
    <property type="protein sequence ID" value="TWU17467.1"/>
    <property type="molecule type" value="Genomic_DNA"/>
</dbReference>
<feature type="transmembrane region" description="Helical" evidence="1">
    <location>
        <begin position="99"/>
        <end position="118"/>
    </location>
</feature>
<feature type="transmembrane region" description="Helical" evidence="1">
    <location>
        <begin position="35"/>
        <end position="55"/>
    </location>
</feature>
<comment type="caution">
    <text evidence="2">The sequence shown here is derived from an EMBL/GenBank/DDBJ whole genome shotgun (WGS) entry which is preliminary data.</text>
</comment>
<protein>
    <submittedName>
        <fullName evidence="2">Uncharacterized protein</fullName>
    </submittedName>
</protein>
<dbReference type="AlphaFoldDB" id="A0A5C6C0G8"/>
<organism evidence="2 3">
    <name type="scientific">Bythopirellula polymerisocia</name>
    <dbReference type="NCBI Taxonomy" id="2528003"/>
    <lineage>
        <taxon>Bacteria</taxon>
        <taxon>Pseudomonadati</taxon>
        <taxon>Planctomycetota</taxon>
        <taxon>Planctomycetia</taxon>
        <taxon>Pirellulales</taxon>
        <taxon>Lacipirellulaceae</taxon>
        <taxon>Bythopirellula</taxon>
    </lineage>
</organism>
<keyword evidence="3" id="KW-1185">Reference proteome</keyword>